<dbReference type="Proteomes" id="UP000004840">
    <property type="component" value="Unassembled WGS sequence"/>
</dbReference>
<proteinExistence type="predicted"/>
<organism evidence="1 2">
    <name type="scientific">Corynebacterium casei UCMA 3821</name>
    <dbReference type="NCBI Taxonomy" id="1110505"/>
    <lineage>
        <taxon>Bacteria</taxon>
        <taxon>Bacillati</taxon>
        <taxon>Actinomycetota</taxon>
        <taxon>Actinomycetes</taxon>
        <taxon>Mycobacteriales</taxon>
        <taxon>Corynebacteriaceae</taxon>
        <taxon>Corynebacterium</taxon>
    </lineage>
</organism>
<dbReference type="EMBL" id="CAFW01000078">
    <property type="protein sequence ID" value="CCE55169.1"/>
    <property type="molecule type" value="Genomic_DNA"/>
</dbReference>
<reference evidence="1 2" key="1">
    <citation type="journal article" date="2012" name="J. Bacteriol.">
        <title>Genome Sequence of Corynebacterium casei UCMA 3821, Isolated from a Smear-Ripened Cheese.</title>
        <authorList>
            <person name="Monnet C."/>
            <person name="Loux V."/>
            <person name="Bento P."/>
            <person name="Gibrat J.F."/>
            <person name="Straub C."/>
            <person name="Bonnarme P."/>
            <person name="Landaud S."/>
            <person name="Irlinger F."/>
        </authorList>
    </citation>
    <scope>NUCLEOTIDE SEQUENCE [LARGE SCALE GENOMIC DNA]</scope>
    <source>
        <strain evidence="1 2">UCMA 3821</strain>
    </source>
</reference>
<dbReference type="AlphaFoldDB" id="G7HYA4"/>
<name>G7HYA4_9CORY</name>
<evidence type="ECO:0000313" key="1">
    <source>
        <dbReference type="EMBL" id="CCE55169.1"/>
    </source>
</evidence>
<protein>
    <submittedName>
        <fullName evidence="1">Uncharacterized protein</fullName>
    </submittedName>
</protein>
<accession>G7HYA4</accession>
<sequence length="40" mass="4449">MAVVSSQSVQSVLSRALVVHSVLRHLVQLGHSERLELRAR</sequence>
<evidence type="ECO:0000313" key="2">
    <source>
        <dbReference type="Proteomes" id="UP000004840"/>
    </source>
</evidence>
<gene>
    <name evidence="1" type="ORF">CCAS_08300</name>
</gene>